<sequence>MKAFWLINLGLFQLAWWSAALLTESASYIIAALIVLHCLLSPSLKADLRLMALLPLGLLVDGGLIALGVFRGLESAFPLWLVLLWVIFLMSLNHSLRPLSRLGLPWLMLIGAFGGAGSYWAGLNLGALASGQSALNFWLIAAPVWAVIFPLLFWGQGLLSAQPAKANKVIK</sequence>
<dbReference type="RefSeq" id="WP_088904931.1">
    <property type="nucleotide sequence ID" value="NZ_CP022272.1"/>
</dbReference>
<keyword evidence="1" id="KW-1133">Transmembrane helix</keyword>
<evidence type="ECO:0000256" key="1">
    <source>
        <dbReference type="SAM" id="Phobius"/>
    </source>
</evidence>
<reference evidence="2 3" key="1">
    <citation type="submission" date="2017-06" db="EMBL/GenBank/DDBJ databases">
        <title>Complete genome sequence of Shewanella marisflavi EP1 associated with anaerobic 2,4-dinitrotoluene reduction and salt tolerance.</title>
        <authorList>
            <person name="Huang J."/>
        </authorList>
    </citation>
    <scope>NUCLEOTIDE SEQUENCE [LARGE SCALE GENOMIC DNA]</scope>
    <source>
        <strain evidence="2 3">EP1</strain>
    </source>
</reference>
<feature type="transmembrane region" description="Helical" evidence="1">
    <location>
        <begin position="52"/>
        <end position="70"/>
    </location>
</feature>
<feature type="transmembrane region" description="Helical" evidence="1">
    <location>
        <begin position="135"/>
        <end position="155"/>
    </location>
</feature>
<organism evidence="2 3">
    <name type="scientific">Shewanella marisflavi</name>
    <dbReference type="NCBI Taxonomy" id="260364"/>
    <lineage>
        <taxon>Bacteria</taxon>
        <taxon>Pseudomonadati</taxon>
        <taxon>Pseudomonadota</taxon>
        <taxon>Gammaproteobacteria</taxon>
        <taxon>Alteromonadales</taxon>
        <taxon>Shewanellaceae</taxon>
        <taxon>Shewanella</taxon>
    </lineage>
</organism>
<dbReference type="Proteomes" id="UP000198233">
    <property type="component" value="Chromosome"/>
</dbReference>
<dbReference type="AlphaFoldDB" id="A0AAC9XP37"/>
<dbReference type="KEGG" id="smav:CFF01_11930"/>
<feature type="transmembrane region" description="Helical" evidence="1">
    <location>
        <begin position="14"/>
        <end position="40"/>
    </location>
</feature>
<dbReference type="InterPro" id="IPR021306">
    <property type="entry name" value="DUF2878"/>
</dbReference>
<name>A0AAC9XP37_9GAMM</name>
<feature type="transmembrane region" description="Helical" evidence="1">
    <location>
        <begin position="76"/>
        <end position="92"/>
    </location>
</feature>
<proteinExistence type="predicted"/>
<evidence type="ECO:0000313" key="2">
    <source>
        <dbReference type="EMBL" id="ASJ97238.1"/>
    </source>
</evidence>
<gene>
    <name evidence="2" type="ORF">CFF01_11930</name>
</gene>
<keyword evidence="1" id="KW-0812">Transmembrane</keyword>
<keyword evidence="1" id="KW-0472">Membrane</keyword>
<dbReference type="EMBL" id="CP022272">
    <property type="protein sequence ID" value="ASJ97238.1"/>
    <property type="molecule type" value="Genomic_DNA"/>
</dbReference>
<protein>
    <recommendedName>
        <fullName evidence="4">DUF2878 domain-containing protein</fullName>
    </recommendedName>
</protein>
<dbReference type="Pfam" id="PF11086">
    <property type="entry name" value="DUF2878"/>
    <property type="match status" value="1"/>
</dbReference>
<accession>A0AAC9XP37</accession>
<evidence type="ECO:0008006" key="4">
    <source>
        <dbReference type="Google" id="ProtNLM"/>
    </source>
</evidence>
<evidence type="ECO:0000313" key="3">
    <source>
        <dbReference type="Proteomes" id="UP000198233"/>
    </source>
</evidence>
<feature type="transmembrane region" description="Helical" evidence="1">
    <location>
        <begin position="104"/>
        <end position="123"/>
    </location>
</feature>